<evidence type="ECO:0000313" key="1">
    <source>
        <dbReference type="EMBL" id="VUX54871.1"/>
    </source>
</evidence>
<organism evidence="1">
    <name type="scientific">uncultured Woeseiaceae bacterium</name>
    <dbReference type="NCBI Taxonomy" id="1983305"/>
    <lineage>
        <taxon>Bacteria</taxon>
        <taxon>Pseudomonadati</taxon>
        <taxon>Pseudomonadota</taxon>
        <taxon>Gammaproteobacteria</taxon>
        <taxon>Woeseiales</taxon>
        <taxon>Woeseiaceae</taxon>
        <taxon>environmental samples</taxon>
    </lineage>
</organism>
<name>A0A7D9H5B8_9GAMM</name>
<accession>A0A7D9H5B8</accession>
<dbReference type="EMBL" id="LR633966">
    <property type="protein sequence ID" value="VUX54871.1"/>
    <property type="molecule type" value="Genomic_DNA"/>
</dbReference>
<reference evidence="1" key="1">
    <citation type="submission" date="2019-07" db="EMBL/GenBank/DDBJ databases">
        <authorList>
            <person name="Weber M."/>
            <person name="Kostadinov I."/>
            <person name="Kostadinov D I."/>
        </authorList>
    </citation>
    <scope>NUCLEOTIDE SEQUENCE</scope>
    <source>
        <strain evidence="1">Gfbio:sag-sample-b02:053724c1-46a9-4a36-b237-ea2bf867836b</strain>
    </source>
</reference>
<sequence length="250" mass="27678">MVIGNIFGEMISKVSTSVARKNLGVCQESSSQAFYTHVISVFDTTYVDVAEVHSTFEEAAEFLLDLIRLAQIKLNLFFIFKPSKCDEFFVGRNQIWASPLKGKKIVDLRIELSQLPNVLVLGDSSDPVEVIAAADVVITACFSSTTADALSAGKAAFWYEAGDNTRGYPADRVKGLVAHGYDELETYLEDALMPGHWERISEQRSLRKFTDPYLDGLALSRLRNSISSSGNSIMESFSPEYSEHVDPLES</sequence>
<protein>
    <submittedName>
        <fullName evidence="1">Uncharacterized protein</fullName>
    </submittedName>
</protein>
<proteinExistence type="predicted"/>
<dbReference type="AlphaFoldDB" id="A0A7D9H5B8"/>
<gene>
    <name evidence="1" type="ORF">JTBB02_V1_10050</name>
</gene>